<sequence>MAAAEALVGGAEGRGDLAYDVHVLYADQGCASAGAEHAGGGFVVVAEWHGNAGGGEGRDGEEAAALDVGAAQVGDREHGVGFRRLFVITDLEADLGLGDRASCSAGQRLGQVLTYPARRGTDAVHPVRNGRLVGLEDLAVLCGDASHVSGEGLVGAVDRRDDVA</sequence>
<organism evidence="1 2">
    <name type="scientific">Streptomyces gelaticus</name>
    <dbReference type="NCBI Taxonomy" id="285446"/>
    <lineage>
        <taxon>Bacteria</taxon>
        <taxon>Bacillati</taxon>
        <taxon>Actinomycetota</taxon>
        <taxon>Actinomycetes</taxon>
        <taxon>Kitasatosporales</taxon>
        <taxon>Streptomycetaceae</taxon>
        <taxon>Streptomyces</taxon>
    </lineage>
</organism>
<proteinExistence type="predicted"/>
<accession>A0ABQ2VWC1</accession>
<protein>
    <submittedName>
        <fullName evidence="1">Uncharacterized protein</fullName>
    </submittedName>
</protein>
<reference evidence="2" key="1">
    <citation type="journal article" date="2019" name="Int. J. Syst. Evol. Microbiol.">
        <title>The Global Catalogue of Microorganisms (GCM) 10K type strain sequencing project: providing services to taxonomists for standard genome sequencing and annotation.</title>
        <authorList>
            <consortium name="The Broad Institute Genomics Platform"/>
            <consortium name="The Broad Institute Genome Sequencing Center for Infectious Disease"/>
            <person name="Wu L."/>
            <person name="Ma J."/>
        </authorList>
    </citation>
    <scope>NUCLEOTIDE SEQUENCE [LARGE SCALE GENOMIC DNA]</scope>
    <source>
        <strain evidence="2">JCM 4376</strain>
    </source>
</reference>
<comment type="caution">
    <text evidence="1">The sequence shown here is derived from an EMBL/GenBank/DDBJ whole genome shotgun (WGS) entry which is preliminary data.</text>
</comment>
<name>A0ABQ2VWC1_9ACTN</name>
<dbReference type="Proteomes" id="UP000660675">
    <property type="component" value="Unassembled WGS sequence"/>
</dbReference>
<dbReference type="EMBL" id="BMTF01000004">
    <property type="protein sequence ID" value="GGV79723.1"/>
    <property type="molecule type" value="Genomic_DNA"/>
</dbReference>
<evidence type="ECO:0000313" key="1">
    <source>
        <dbReference type="EMBL" id="GGV79723.1"/>
    </source>
</evidence>
<gene>
    <name evidence="1" type="ORF">GCM10015535_16940</name>
</gene>
<keyword evidence="2" id="KW-1185">Reference proteome</keyword>
<evidence type="ECO:0000313" key="2">
    <source>
        <dbReference type="Proteomes" id="UP000660675"/>
    </source>
</evidence>